<dbReference type="PROSITE" id="PS01124">
    <property type="entry name" value="HTH_ARAC_FAMILY_2"/>
    <property type="match status" value="1"/>
</dbReference>
<gene>
    <name evidence="5" type="ORF">HF682_16265</name>
</gene>
<dbReference type="PANTHER" id="PTHR47893">
    <property type="entry name" value="REGULATORY PROTEIN PCHR"/>
    <property type="match status" value="1"/>
</dbReference>
<dbReference type="InterPro" id="IPR053142">
    <property type="entry name" value="PchR_regulatory_protein"/>
</dbReference>
<accession>A0A847SAG8</accession>
<dbReference type="InterPro" id="IPR009057">
    <property type="entry name" value="Homeodomain-like_sf"/>
</dbReference>
<dbReference type="SMART" id="SM00342">
    <property type="entry name" value="HTH_ARAC"/>
    <property type="match status" value="1"/>
</dbReference>
<dbReference type="Proteomes" id="UP000587991">
    <property type="component" value="Unassembled WGS sequence"/>
</dbReference>
<evidence type="ECO:0000256" key="3">
    <source>
        <dbReference type="ARBA" id="ARBA00023163"/>
    </source>
</evidence>
<protein>
    <submittedName>
        <fullName evidence="5">Helix-turn-helix transcriptional regulator</fullName>
    </submittedName>
</protein>
<dbReference type="Gene3D" id="1.10.10.60">
    <property type="entry name" value="Homeodomain-like"/>
    <property type="match status" value="1"/>
</dbReference>
<dbReference type="GO" id="GO:0043565">
    <property type="term" value="F:sequence-specific DNA binding"/>
    <property type="evidence" value="ECO:0007669"/>
    <property type="project" value="InterPro"/>
</dbReference>
<dbReference type="PANTHER" id="PTHR47893:SF1">
    <property type="entry name" value="REGULATORY PROTEIN PCHR"/>
    <property type="match status" value="1"/>
</dbReference>
<keyword evidence="3" id="KW-0804">Transcription</keyword>
<sequence length="308" mass="34313">MLHHILDRSDLLAHARLWGPHYQLHGQTHPSGMLQGVFRTHDWGNGLSLHCSDVLNLQDLHSEVVAEAGLGFTLLLEGDVALRYGSAECADHTPRRGEATLLQLQQPERLIRQARRGIRVRKVHLGMSADWLHTHDLLRHTALPVQHLQTRRWRPSARLHALADAVLDSRLGNAGLALLQLESLSLAMAHEVLQAPPADRALPPRVQQRMSQLRDYLHALPVDTTPSLQQLASQFATSAASLQRHFMQAFGCSVLHYLRQNRLQQARDHLLDGGTIQQAAALAGYAQSGNFATAYRRCFGEAPSQTRP</sequence>
<dbReference type="AlphaFoldDB" id="A0A847SAG8"/>
<dbReference type="SUPFAM" id="SSF46689">
    <property type="entry name" value="Homeodomain-like"/>
    <property type="match status" value="2"/>
</dbReference>
<comment type="caution">
    <text evidence="5">The sequence shown here is derived from an EMBL/GenBank/DDBJ whole genome shotgun (WGS) entry which is preliminary data.</text>
</comment>
<dbReference type="Pfam" id="PF12833">
    <property type="entry name" value="HTH_18"/>
    <property type="match status" value="1"/>
</dbReference>
<organism evidence="5 6">
    <name type="scientific">Leeia aquatica</name>
    <dbReference type="NCBI Taxonomy" id="2725557"/>
    <lineage>
        <taxon>Bacteria</taxon>
        <taxon>Pseudomonadati</taxon>
        <taxon>Pseudomonadota</taxon>
        <taxon>Betaproteobacteria</taxon>
        <taxon>Neisseriales</taxon>
        <taxon>Leeiaceae</taxon>
        <taxon>Leeia</taxon>
    </lineage>
</organism>
<dbReference type="GO" id="GO:0003700">
    <property type="term" value="F:DNA-binding transcription factor activity"/>
    <property type="evidence" value="ECO:0007669"/>
    <property type="project" value="InterPro"/>
</dbReference>
<proteinExistence type="predicted"/>
<name>A0A847SAG8_9NEIS</name>
<reference evidence="5 6" key="1">
    <citation type="submission" date="2020-04" db="EMBL/GenBank/DDBJ databases">
        <title>Draft genome of Leeia sp. IMCC25680.</title>
        <authorList>
            <person name="Song J."/>
            <person name="Cho J.-C."/>
        </authorList>
    </citation>
    <scope>NUCLEOTIDE SEQUENCE [LARGE SCALE GENOMIC DNA]</scope>
    <source>
        <strain evidence="5 6">IMCC25680</strain>
    </source>
</reference>
<evidence type="ECO:0000313" key="6">
    <source>
        <dbReference type="Proteomes" id="UP000587991"/>
    </source>
</evidence>
<keyword evidence="2" id="KW-0238">DNA-binding</keyword>
<evidence type="ECO:0000256" key="1">
    <source>
        <dbReference type="ARBA" id="ARBA00023015"/>
    </source>
</evidence>
<keyword evidence="1" id="KW-0805">Transcription regulation</keyword>
<dbReference type="InterPro" id="IPR018062">
    <property type="entry name" value="HTH_AraC-typ_CS"/>
</dbReference>
<evidence type="ECO:0000313" key="5">
    <source>
        <dbReference type="EMBL" id="NLR76723.1"/>
    </source>
</evidence>
<evidence type="ECO:0000256" key="2">
    <source>
        <dbReference type="ARBA" id="ARBA00023125"/>
    </source>
</evidence>
<dbReference type="InterPro" id="IPR018060">
    <property type="entry name" value="HTH_AraC"/>
</dbReference>
<evidence type="ECO:0000259" key="4">
    <source>
        <dbReference type="PROSITE" id="PS01124"/>
    </source>
</evidence>
<dbReference type="PROSITE" id="PS00041">
    <property type="entry name" value="HTH_ARAC_FAMILY_1"/>
    <property type="match status" value="1"/>
</dbReference>
<keyword evidence="6" id="KW-1185">Reference proteome</keyword>
<dbReference type="EMBL" id="JABAIM010000004">
    <property type="protein sequence ID" value="NLR76723.1"/>
    <property type="molecule type" value="Genomic_DNA"/>
</dbReference>
<dbReference type="RefSeq" id="WP_168878386.1">
    <property type="nucleotide sequence ID" value="NZ_JABAIM010000004.1"/>
</dbReference>
<feature type="domain" description="HTH araC/xylS-type" evidence="4">
    <location>
        <begin position="211"/>
        <end position="308"/>
    </location>
</feature>